<evidence type="ECO:0000256" key="1">
    <source>
        <dbReference type="SAM" id="MobiDB-lite"/>
    </source>
</evidence>
<dbReference type="EMBL" id="CP073100">
    <property type="protein sequence ID" value="QUE51802.1"/>
    <property type="molecule type" value="Genomic_DNA"/>
</dbReference>
<dbReference type="Gene3D" id="1.20.120.20">
    <property type="entry name" value="Apolipoprotein"/>
    <property type="match status" value="1"/>
</dbReference>
<accession>A0A975J0J9</accession>
<feature type="region of interest" description="Disordered" evidence="1">
    <location>
        <begin position="1"/>
        <end position="34"/>
    </location>
</feature>
<name>A0A975J0J9_9BACT</name>
<keyword evidence="2" id="KW-0812">Transmembrane</keyword>
<keyword evidence="2" id="KW-0472">Membrane</keyword>
<dbReference type="AlphaFoldDB" id="A0A975J0J9"/>
<sequence length="173" mass="19202">MSTSIFHSKEQGRQAVEDVKDQARQAANDVRDAADEVAGRARRIGANLRENASDAVQRATGAVRELKSRGTDAADHVRDFIREKPLAAVVGFAAFGLAVGYLLRPAPRKRGWFDASDISDILQPLERRARSGYRDLRSRGADVIGSVQDRIPDHPVDAMVDRARSFGRNFKFW</sequence>
<protein>
    <submittedName>
        <fullName evidence="3">Uncharacterized protein</fullName>
    </submittedName>
</protein>
<proteinExistence type="predicted"/>
<dbReference type="Proteomes" id="UP000676169">
    <property type="component" value="Chromosome"/>
</dbReference>
<feature type="transmembrane region" description="Helical" evidence="2">
    <location>
        <begin position="86"/>
        <end position="103"/>
    </location>
</feature>
<dbReference type="RefSeq" id="WP_211631988.1">
    <property type="nucleotide sequence ID" value="NZ_CP073100.1"/>
</dbReference>
<gene>
    <name evidence="3" type="ORF">KBB96_02670</name>
</gene>
<evidence type="ECO:0000313" key="3">
    <source>
        <dbReference type="EMBL" id="QUE51802.1"/>
    </source>
</evidence>
<reference evidence="3" key="1">
    <citation type="submission" date="2021-04" db="EMBL/GenBank/DDBJ databases">
        <title>Luteolibacter sp. 32A isolated from the skin of an Anderson's salamander (Ambystoma andersonii).</title>
        <authorList>
            <person name="Spergser J."/>
            <person name="Busse H.-J."/>
        </authorList>
    </citation>
    <scope>NUCLEOTIDE SEQUENCE</scope>
    <source>
        <strain evidence="3">32A</strain>
    </source>
</reference>
<organism evidence="3 4">
    <name type="scientific">Luteolibacter ambystomatis</name>
    <dbReference type="NCBI Taxonomy" id="2824561"/>
    <lineage>
        <taxon>Bacteria</taxon>
        <taxon>Pseudomonadati</taxon>
        <taxon>Verrucomicrobiota</taxon>
        <taxon>Verrucomicrobiia</taxon>
        <taxon>Verrucomicrobiales</taxon>
        <taxon>Verrucomicrobiaceae</taxon>
        <taxon>Luteolibacter</taxon>
    </lineage>
</organism>
<evidence type="ECO:0000313" key="4">
    <source>
        <dbReference type="Proteomes" id="UP000676169"/>
    </source>
</evidence>
<evidence type="ECO:0000256" key="2">
    <source>
        <dbReference type="SAM" id="Phobius"/>
    </source>
</evidence>
<keyword evidence="2" id="KW-1133">Transmembrane helix</keyword>
<feature type="compositionally biased region" description="Basic and acidic residues" evidence="1">
    <location>
        <begin position="7"/>
        <end position="34"/>
    </location>
</feature>
<keyword evidence="4" id="KW-1185">Reference proteome</keyword>
<dbReference type="KEGG" id="lamb:KBB96_02670"/>